<dbReference type="InterPro" id="IPR012878">
    <property type="entry name" value="Beta-AFase-like_GH127_cat"/>
</dbReference>
<keyword evidence="6" id="KW-1185">Reference proteome</keyword>
<evidence type="ECO:0000256" key="1">
    <source>
        <dbReference type="SAM" id="SignalP"/>
    </source>
</evidence>
<dbReference type="EMBL" id="JACIJI010000002">
    <property type="protein sequence ID" value="MBB5718678.1"/>
    <property type="molecule type" value="Genomic_DNA"/>
</dbReference>
<evidence type="ECO:0000313" key="6">
    <source>
        <dbReference type="Proteomes" id="UP000554342"/>
    </source>
</evidence>
<keyword evidence="1" id="KW-0732">Signal</keyword>
<dbReference type="InterPro" id="IPR049046">
    <property type="entry name" value="Beta-AFase-like_GH127_middle"/>
</dbReference>
<dbReference type="InterPro" id="IPR008928">
    <property type="entry name" value="6-hairpin_glycosidase_sf"/>
</dbReference>
<dbReference type="Pfam" id="PF07944">
    <property type="entry name" value="Beta-AFase-like_GH127_cat"/>
    <property type="match status" value="1"/>
</dbReference>
<feature type="domain" description="Non-reducing end beta-L-arabinofuranosidase-like GH127 catalytic" evidence="2">
    <location>
        <begin position="42"/>
        <end position="429"/>
    </location>
</feature>
<dbReference type="PROSITE" id="PS51318">
    <property type="entry name" value="TAT"/>
    <property type="match status" value="1"/>
</dbReference>
<protein>
    <recommendedName>
        <fullName evidence="7">Glycoside hydrolase family 127 protein</fullName>
    </recommendedName>
</protein>
<evidence type="ECO:0000259" key="4">
    <source>
        <dbReference type="Pfam" id="PF20736"/>
    </source>
</evidence>
<feature type="domain" description="Non-reducing end beta-L-arabinofuranosidase-like GH127 middle" evidence="4">
    <location>
        <begin position="439"/>
        <end position="532"/>
    </location>
</feature>
<feature type="signal peptide" evidence="1">
    <location>
        <begin position="1"/>
        <end position="24"/>
    </location>
</feature>
<evidence type="ECO:0000259" key="3">
    <source>
        <dbReference type="Pfam" id="PF20620"/>
    </source>
</evidence>
<dbReference type="PANTHER" id="PTHR31151:SF0">
    <property type="entry name" value="PROLINE-TRNA LIGASE (DUF1680)"/>
    <property type="match status" value="1"/>
</dbReference>
<proteinExistence type="predicted"/>
<gene>
    <name evidence="5" type="ORF">FHR23_001601</name>
</gene>
<dbReference type="RefSeq" id="WP_184002645.1">
    <property type="nucleotide sequence ID" value="NZ_BAABIF010000013.1"/>
</dbReference>
<accession>A0A840YYD0</accession>
<dbReference type="SUPFAM" id="SSF48208">
    <property type="entry name" value="Six-hairpin glycosidases"/>
    <property type="match status" value="1"/>
</dbReference>
<dbReference type="GO" id="GO:0005975">
    <property type="term" value="P:carbohydrate metabolic process"/>
    <property type="evidence" value="ECO:0007669"/>
    <property type="project" value="InterPro"/>
</dbReference>
<sequence>MLSRRTFLASASAVALAGPLAARAAVSIAPGRIRARPVPLADVRLSPGPFYDAVMRNRDYLLALEPDRLLHNFRAGAGLKPKAPVYGGWEARGIAGHTLGHYLSACSLMHAQTGDEAVRDRIRYIVGELSLCQKAHGDGYVGGTTVERDGKTVDGKIVFEEVRRGRIETHGFDINGGWVPLYTWHKVHAGLIDAYQVGRVDAAMPVMLGMAGYLATILEGLDDAQMQKLLASEYGGLNESYANTYALTGDERWLRVAEKIYDRKVLDPIEAQQDKLAGLHANTQIPKIIGLARIHELTGDRAPEVAATFFHRAVTQHHSYVIGGNSEREHFGPPDAIATFITDRTCEGCNSYNMLKLTRHLYGWAPDAALFDYYEKVHLNHILGQQNPQTGMFNYFMSLASGARRLWSTPDDSFWCCVGTGLESHSKHGDSIYWHHDSTLFVNLFIPSRLNWREQGLKLVMDTRFPFSETVEMTVEQPAKGPVDIAVRMPGWSENPSLRVNGETVSTERSDGYARLHRRWRAGDRIELVLPMAPRVAPTPDDPSVVAYVNGPLVLAADLGPVDTEFTQLPPALVAADAQSALQPTGKGLHQFRLVGTKPQPLTLRPFFAGYDRRSAVYFPTFTHSEWSQKAAVWEKEQRGREALARRTVDLIHLGEQQPEQDHHFKSNNSDLLAWGGHTGRQAWWGQGNYLAFDMAVKPGPMVLRALYWGEETDKDFVISIDGHQIAVEKRPGPPVKRFVSRDYPIPETLTRGKSVVRVRFETRGSDAPVYVVRMLQPAAADSDI</sequence>
<feature type="chain" id="PRO_5032583144" description="Glycoside hydrolase family 127 protein" evidence="1">
    <location>
        <begin position="25"/>
        <end position="785"/>
    </location>
</feature>
<dbReference type="PANTHER" id="PTHR31151">
    <property type="entry name" value="PROLINE-TRNA LIGASE (DUF1680)"/>
    <property type="match status" value="1"/>
</dbReference>
<dbReference type="InterPro" id="IPR006311">
    <property type="entry name" value="TAT_signal"/>
</dbReference>
<evidence type="ECO:0000313" key="5">
    <source>
        <dbReference type="EMBL" id="MBB5718678.1"/>
    </source>
</evidence>
<dbReference type="AlphaFoldDB" id="A0A840YYD0"/>
<dbReference type="InterPro" id="IPR046544">
    <property type="entry name" value="GH146_SB_dom"/>
</dbReference>
<dbReference type="Pfam" id="PF20736">
    <property type="entry name" value="Glyco_hydro127M"/>
    <property type="match status" value="1"/>
</dbReference>
<reference evidence="5 6" key="1">
    <citation type="submission" date="2020-08" db="EMBL/GenBank/DDBJ databases">
        <title>Genomic Encyclopedia of Type Strains, Phase IV (KMG-IV): sequencing the most valuable type-strain genomes for metagenomic binning, comparative biology and taxonomic classification.</title>
        <authorList>
            <person name="Goeker M."/>
        </authorList>
    </citation>
    <scope>NUCLEOTIDE SEQUENCE [LARGE SCALE GENOMIC DNA]</scope>
    <source>
        <strain evidence="5 6">DSM 27203</strain>
    </source>
</reference>
<comment type="caution">
    <text evidence="5">The sequence shown here is derived from an EMBL/GenBank/DDBJ whole genome shotgun (WGS) entry which is preliminary data.</text>
</comment>
<organism evidence="5 6">
    <name type="scientific">Stakelama sediminis</name>
    <dbReference type="NCBI Taxonomy" id="463200"/>
    <lineage>
        <taxon>Bacteria</taxon>
        <taxon>Pseudomonadati</taxon>
        <taxon>Pseudomonadota</taxon>
        <taxon>Alphaproteobacteria</taxon>
        <taxon>Sphingomonadales</taxon>
        <taxon>Sphingomonadaceae</taxon>
        <taxon>Stakelama</taxon>
    </lineage>
</organism>
<evidence type="ECO:0008006" key="7">
    <source>
        <dbReference type="Google" id="ProtNLM"/>
    </source>
</evidence>
<feature type="domain" description="Glycoside hydrolase GH146 substrate-binding" evidence="3">
    <location>
        <begin position="643"/>
        <end position="775"/>
    </location>
</feature>
<dbReference type="Proteomes" id="UP000554342">
    <property type="component" value="Unassembled WGS sequence"/>
</dbReference>
<evidence type="ECO:0000259" key="2">
    <source>
        <dbReference type="Pfam" id="PF07944"/>
    </source>
</evidence>
<dbReference type="Pfam" id="PF20620">
    <property type="entry name" value="DUF6805"/>
    <property type="match status" value="1"/>
</dbReference>
<name>A0A840YYD0_9SPHN</name>